<organism evidence="3">
    <name type="scientific">Melampsora larici-populina (strain 98AG31 / pathotype 3-4-7)</name>
    <name type="common">Poplar leaf rust fungus</name>
    <dbReference type="NCBI Taxonomy" id="747676"/>
    <lineage>
        <taxon>Eukaryota</taxon>
        <taxon>Fungi</taxon>
        <taxon>Dikarya</taxon>
        <taxon>Basidiomycota</taxon>
        <taxon>Pucciniomycotina</taxon>
        <taxon>Pucciniomycetes</taxon>
        <taxon>Pucciniales</taxon>
        <taxon>Melampsoraceae</taxon>
        <taxon>Melampsora</taxon>
    </lineage>
</organism>
<sequence length="157" mass="17132">MLSPTKKTRQTRRHICTCQAHNCFAARFTDANGTSRPGIELSPEAFEAHQRTELRLQAQAALSVEPDDLASRLERVALGSNLRVVPSGSGQTNSSNDRPFTTSATRRSRPSHETADISNDRNTTDEHVDTVEGQLAAESVQVSGIQAYSCGAYPDQF</sequence>
<dbReference type="GeneID" id="18933616"/>
<keyword evidence="3" id="KW-1185">Reference proteome</keyword>
<reference evidence="3" key="1">
    <citation type="journal article" date="2011" name="Proc. Natl. Acad. Sci. U.S.A.">
        <title>Obligate biotrophy features unraveled by the genomic analysis of rust fungi.</title>
        <authorList>
            <person name="Duplessis S."/>
            <person name="Cuomo C.A."/>
            <person name="Lin Y.-C."/>
            <person name="Aerts A."/>
            <person name="Tisserant E."/>
            <person name="Veneault-Fourrey C."/>
            <person name="Joly D.L."/>
            <person name="Hacquard S."/>
            <person name="Amselem J."/>
            <person name="Cantarel B.L."/>
            <person name="Chiu R."/>
            <person name="Coutinho P.M."/>
            <person name="Feau N."/>
            <person name="Field M."/>
            <person name="Frey P."/>
            <person name="Gelhaye E."/>
            <person name="Goldberg J."/>
            <person name="Grabherr M.G."/>
            <person name="Kodira C.D."/>
            <person name="Kohler A."/>
            <person name="Kuees U."/>
            <person name="Lindquist E.A."/>
            <person name="Lucas S.M."/>
            <person name="Mago R."/>
            <person name="Mauceli E."/>
            <person name="Morin E."/>
            <person name="Murat C."/>
            <person name="Pangilinan J.L."/>
            <person name="Park R."/>
            <person name="Pearson M."/>
            <person name="Quesneville H."/>
            <person name="Rouhier N."/>
            <person name="Sakthikumar S."/>
            <person name="Salamov A.A."/>
            <person name="Schmutz J."/>
            <person name="Selles B."/>
            <person name="Shapiro H."/>
            <person name="Tanguay P."/>
            <person name="Tuskan G.A."/>
            <person name="Henrissat B."/>
            <person name="Van de Peer Y."/>
            <person name="Rouze P."/>
            <person name="Ellis J.G."/>
            <person name="Dodds P.N."/>
            <person name="Schein J.E."/>
            <person name="Zhong S."/>
            <person name="Hamelin R.C."/>
            <person name="Grigoriev I.V."/>
            <person name="Szabo L.J."/>
            <person name="Martin F."/>
        </authorList>
    </citation>
    <scope>NUCLEOTIDE SEQUENCE [LARGE SCALE GENOMIC DNA]</scope>
    <source>
        <strain evidence="3">98AG31 / pathotype 3-4-7</strain>
    </source>
</reference>
<feature type="compositionally biased region" description="Basic and acidic residues" evidence="1">
    <location>
        <begin position="110"/>
        <end position="128"/>
    </location>
</feature>
<gene>
    <name evidence="2" type="ORF">MELLADRAFT_84819</name>
</gene>
<evidence type="ECO:0000313" key="2">
    <source>
        <dbReference type="EMBL" id="EGF97626.1"/>
    </source>
</evidence>
<feature type="region of interest" description="Disordered" evidence="1">
    <location>
        <begin position="80"/>
        <end position="128"/>
    </location>
</feature>
<evidence type="ECO:0000313" key="3">
    <source>
        <dbReference type="Proteomes" id="UP000001072"/>
    </source>
</evidence>
<evidence type="ECO:0000256" key="1">
    <source>
        <dbReference type="SAM" id="MobiDB-lite"/>
    </source>
</evidence>
<protein>
    <submittedName>
        <fullName evidence="2">Uncharacterized protein</fullName>
    </submittedName>
</protein>
<feature type="compositionally biased region" description="Polar residues" evidence="1">
    <location>
        <begin position="88"/>
        <end position="105"/>
    </location>
</feature>
<name>F4SCK3_MELLP</name>
<dbReference type="AlphaFoldDB" id="F4SCK3"/>
<dbReference type="KEGG" id="mlr:MELLADRAFT_84819"/>
<dbReference type="Proteomes" id="UP000001072">
    <property type="component" value="Unassembled WGS sequence"/>
</dbReference>
<proteinExistence type="predicted"/>
<accession>F4SCK3</accession>
<dbReference type="EMBL" id="GL883211">
    <property type="protein sequence ID" value="EGF97626.1"/>
    <property type="molecule type" value="Genomic_DNA"/>
</dbReference>
<dbReference type="VEuPathDB" id="FungiDB:MELLADRAFT_84819"/>
<dbReference type="InParanoid" id="F4SCK3"/>
<dbReference type="HOGENOM" id="CLU_1678307_0_0_1"/>
<dbReference type="RefSeq" id="XP_007419108.1">
    <property type="nucleotide sequence ID" value="XM_007419046.1"/>
</dbReference>